<accession>A0A1D1URF4</accession>
<dbReference type="AlphaFoldDB" id="A0A1D1URF4"/>
<comment type="caution">
    <text evidence="3">The sequence shown here is derived from an EMBL/GenBank/DDBJ whole genome shotgun (WGS) entry which is preliminary data.</text>
</comment>
<keyword evidence="2" id="KW-0732">Signal</keyword>
<evidence type="ECO:0000256" key="2">
    <source>
        <dbReference type="SAM" id="SignalP"/>
    </source>
</evidence>
<name>A0A1D1URF4_RAMVA</name>
<feature type="compositionally biased region" description="Polar residues" evidence="1">
    <location>
        <begin position="342"/>
        <end position="359"/>
    </location>
</feature>
<dbReference type="Proteomes" id="UP000186922">
    <property type="component" value="Unassembled WGS sequence"/>
</dbReference>
<dbReference type="EMBL" id="BDGG01000002">
    <property type="protein sequence ID" value="GAU92286.1"/>
    <property type="molecule type" value="Genomic_DNA"/>
</dbReference>
<evidence type="ECO:0000313" key="3">
    <source>
        <dbReference type="EMBL" id="GAU92286.1"/>
    </source>
</evidence>
<evidence type="ECO:0000256" key="1">
    <source>
        <dbReference type="SAM" id="MobiDB-lite"/>
    </source>
</evidence>
<protein>
    <submittedName>
        <fullName evidence="3">Uncharacterized protein</fullName>
    </submittedName>
</protein>
<feature type="signal peptide" evidence="2">
    <location>
        <begin position="1"/>
        <end position="28"/>
    </location>
</feature>
<sequence>MLTATNRIIPLLCSCSVLFTLRLPFLNALPLSNTDGDELNVVIIDGRHVQTSGNQKVRNKDALVWCRPDAIPDLREAGFCSSQDDLDNLCIFLEISESKKDCEAFRGKYCCYRSIPQGNSFEKISAETIFIEEAVNKGRFEHRVNVRPSVETTECRPDAIPNLQEAGFCASVDEIDPLCWLLEISEAVNTCAAFKGNHCCYRSLSQGNTLIELSGSHWNSVRLAAESVVVPQRILLPPVPAPEAVTELVGTTVPQETTVAMLMASTSALSSVPPPPAPDSTINSSTFTTAAAELITESTTALTQETTATPVETTVAPATDETTEEPFSAVAEDVATIMNATNAESADTTTSEPTTVILNSSRPSSHRRRLL</sequence>
<evidence type="ECO:0000313" key="4">
    <source>
        <dbReference type="Proteomes" id="UP000186922"/>
    </source>
</evidence>
<feature type="region of interest" description="Disordered" evidence="1">
    <location>
        <begin position="342"/>
        <end position="371"/>
    </location>
</feature>
<feature type="chain" id="PRO_5008897538" evidence="2">
    <location>
        <begin position="29"/>
        <end position="371"/>
    </location>
</feature>
<gene>
    <name evidence="3" type="primary">RvY_04386-1</name>
    <name evidence="3" type="synonym">RvY_04386.1</name>
    <name evidence="3" type="ORF">RvY_04386</name>
</gene>
<reference evidence="3 4" key="1">
    <citation type="journal article" date="2016" name="Nat. Commun.">
        <title>Extremotolerant tardigrade genome and improved radiotolerance of human cultured cells by tardigrade-unique protein.</title>
        <authorList>
            <person name="Hashimoto T."/>
            <person name="Horikawa D.D."/>
            <person name="Saito Y."/>
            <person name="Kuwahara H."/>
            <person name="Kozuka-Hata H."/>
            <person name="Shin-I T."/>
            <person name="Minakuchi Y."/>
            <person name="Ohishi K."/>
            <person name="Motoyama A."/>
            <person name="Aizu T."/>
            <person name="Enomoto A."/>
            <person name="Kondo K."/>
            <person name="Tanaka S."/>
            <person name="Hara Y."/>
            <person name="Koshikawa S."/>
            <person name="Sagara H."/>
            <person name="Miura T."/>
            <person name="Yokobori S."/>
            <person name="Miyagawa K."/>
            <person name="Suzuki Y."/>
            <person name="Kubo T."/>
            <person name="Oyama M."/>
            <person name="Kohara Y."/>
            <person name="Fujiyama A."/>
            <person name="Arakawa K."/>
            <person name="Katayama T."/>
            <person name="Toyoda A."/>
            <person name="Kunieda T."/>
        </authorList>
    </citation>
    <scope>NUCLEOTIDE SEQUENCE [LARGE SCALE GENOMIC DNA]</scope>
    <source>
        <strain evidence="3 4">YOKOZUNA-1</strain>
    </source>
</reference>
<keyword evidence="4" id="KW-1185">Reference proteome</keyword>
<organism evidence="3 4">
    <name type="scientific">Ramazzottius varieornatus</name>
    <name type="common">Water bear</name>
    <name type="synonym">Tardigrade</name>
    <dbReference type="NCBI Taxonomy" id="947166"/>
    <lineage>
        <taxon>Eukaryota</taxon>
        <taxon>Metazoa</taxon>
        <taxon>Ecdysozoa</taxon>
        <taxon>Tardigrada</taxon>
        <taxon>Eutardigrada</taxon>
        <taxon>Parachela</taxon>
        <taxon>Hypsibioidea</taxon>
        <taxon>Ramazzottiidae</taxon>
        <taxon>Ramazzottius</taxon>
    </lineage>
</organism>
<proteinExistence type="predicted"/>